<keyword evidence="2" id="KW-1185">Reference proteome</keyword>
<gene>
    <name evidence="1" type="ORF">EYC80_005804</name>
</gene>
<reference evidence="1 2" key="1">
    <citation type="submission" date="2019-06" db="EMBL/GenBank/DDBJ databases">
        <title>Genome Sequence of the Brown Rot Fungal Pathogen Monilinia laxa.</title>
        <authorList>
            <person name="De Miccolis Angelini R.M."/>
            <person name="Landi L."/>
            <person name="Abate D."/>
            <person name="Pollastro S."/>
            <person name="Romanazzi G."/>
            <person name="Faretra F."/>
        </authorList>
    </citation>
    <scope>NUCLEOTIDE SEQUENCE [LARGE SCALE GENOMIC DNA]</scope>
    <source>
        <strain evidence="1 2">Mlax316</strain>
    </source>
</reference>
<dbReference type="Proteomes" id="UP000326757">
    <property type="component" value="Unassembled WGS sequence"/>
</dbReference>
<proteinExistence type="predicted"/>
<protein>
    <submittedName>
        <fullName evidence="1">Uncharacterized protein</fullName>
    </submittedName>
</protein>
<accession>A0A5N6KFD7</accession>
<name>A0A5N6KFD7_MONLA</name>
<evidence type="ECO:0000313" key="2">
    <source>
        <dbReference type="Proteomes" id="UP000326757"/>
    </source>
</evidence>
<organism evidence="1 2">
    <name type="scientific">Monilinia laxa</name>
    <name type="common">Brown rot fungus</name>
    <name type="synonym">Sclerotinia laxa</name>
    <dbReference type="NCBI Taxonomy" id="61186"/>
    <lineage>
        <taxon>Eukaryota</taxon>
        <taxon>Fungi</taxon>
        <taxon>Dikarya</taxon>
        <taxon>Ascomycota</taxon>
        <taxon>Pezizomycotina</taxon>
        <taxon>Leotiomycetes</taxon>
        <taxon>Helotiales</taxon>
        <taxon>Sclerotiniaceae</taxon>
        <taxon>Monilinia</taxon>
    </lineage>
</organism>
<comment type="caution">
    <text evidence="1">The sequence shown here is derived from an EMBL/GenBank/DDBJ whole genome shotgun (WGS) entry which is preliminary data.</text>
</comment>
<sequence>MHLITNQRQRSAAQCNAMQLLYDTIASRLNLKTPTIPETCISGIHLNRFNREKEEKKDIPCTKCHPKRLKF</sequence>
<evidence type="ECO:0000313" key="1">
    <source>
        <dbReference type="EMBL" id="KAB8302378.1"/>
    </source>
</evidence>
<dbReference type="AlphaFoldDB" id="A0A5N6KFD7"/>
<dbReference type="EMBL" id="VIGI01000003">
    <property type="protein sequence ID" value="KAB8302378.1"/>
    <property type="molecule type" value="Genomic_DNA"/>
</dbReference>